<evidence type="ECO:0000313" key="11">
    <source>
        <dbReference type="Proteomes" id="UP000694402"/>
    </source>
</evidence>
<dbReference type="GO" id="GO:0016787">
    <property type="term" value="F:hydrolase activity"/>
    <property type="evidence" value="ECO:0007669"/>
    <property type="project" value="UniProtKB-KW"/>
</dbReference>
<dbReference type="PROSITE" id="PS51192">
    <property type="entry name" value="HELICASE_ATP_BIND_1"/>
    <property type="match status" value="1"/>
</dbReference>
<dbReference type="GO" id="GO:0003724">
    <property type="term" value="F:RNA helicase activity"/>
    <property type="evidence" value="ECO:0007669"/>
    <property type="project" value="UniProtKB-EC"/>
</dbReference>
<dbReference type="PROSITE" id="PS51194">
    <property type="entry name" value="HELICASE_CTER"/>
    <property type="match status" value="1"/>
</dbReference>
<dbReference type="FunFam" id="3.40.50.300:FF:000750">
    <property type="entry name" value="Putative ATP-dependent RNA helicase DHX33"/>
    <property type="match status" value="1"/>
</dbReference>
<dbReference type="GO" id="GO:0005524">
    <property type="term" value="F:ATP binding"/>
    <property type="evidence" value="ECO:0007669"/>
    <property type="project" value="UniProtKB-KW"/>
</dbReference>
<dbReference type="Ensembl" id="ENSOTST00005178191.1">
    <property type="protein sequence ID" value="ENSOTSP00005115790.1"/>
    <property type="gene ID" value="ENSOTSG00005072899.1"/>
</dbReference>
<accession>A0AAZ3PH89</accession>
<comment type="similarity">
    <text evidence="1">Belongs to the DEAD box helicase family. DEAH subfamily.</text>
</comment>
<evidence type="ECO:0000256" key="6">
    <source>
        <dbReference type="ARBA" id="ARBA00022840"/>
    </source>
</evidence>
<keyword evidence="11" id="KW-1185">Reference proteome</keyword>
<dbReference type="GO" id="GO:0045943">
    <property type="term" value="P:positive regulation of transcription by RNA polymerase I"/>
    <property type="evidence" value="ECO:0007669"/>
    <property type="project" value="TreeGrafter"/>
</dbReference>
<evidence type="ECO:0000256" key="2">
    <source>
        <dbReference type="ARBA" id="ARBA00012552"/>
    </source>
</evidence>
<dbReference type="GO" id="GO:0003725">
    <property type="term" value="F:double-stranded RNA binding"/>
    <property type="evidence" value="ECO:0007669"/>
    <property type="project" value="TreeGrafter"/>
</dbReference>
<keyword evidence="3" id="KW-0547">Nucleotide-binding</keyword>
<dbReference type="SUPFAM" id="SSF52540">
    <property type="entry name" value="P-loop containing nucleoside triphosphate hydrolases"/>
    <property type="match status" value="1"/>
</dbReference>
<dbReference type="CDD" id="cd18791">
    <property type="entry name" value="SF2_C_RHA"/>
    <property type="match status" value="1"/>
</dbReference>
<dbReference type="PANTHER" id="PTHR18934:SF118">
    <property type="entry name" value="ATP-DEPENDENT RNA HELICASE DHX33"/>
    <property type="match status" value="1"/>
</dbReference>
<dbReference type="InterPro" id="IPR011709">
    <property type="entry name" value="DEAD-box_helicase_OB_fold"/>
</dbReference>
<dbReference type="Pfam" id="PF07717">
    <property type="entry name" value="OB_NTP_bind"/>
    <property type="match status" value="1"/>
</dbReference>
<dbReference type="PANTHER" id="PTHR18934">
    <property type="entry name" value="ATP-DEPENDENT RNA HELICASE"/>
    <property type="match status" value="1"/>
</dbReference>
<dbReference type="SMART" id="SM00487">
    <property type="entry name" value="DEXDc"/>
    <property type="match status" value="1"/>
</dbReference>
<proteinExistence type="inferred from homology"/>
<evidence type="ECO:0000256" key="4">
    <source>
        <dbReference type="ARBA" id="ARBA00022801"/>
    </source>
</evidence>
<dbReference type="InterPro" id="IPR027417">
    <property type="entry name" value="P-loop_NTPase"/>
</dbReference>
<evidence type="ECO:0000256" key="7">
    <source>
        <dbReference type="ARBA" id="ARBA00047984"/>
    </source>
</evidence>
<dbReference type="Gene3D" id="3.40.50.300">
    <property type="entry name" value="P-loop containing nucleotide triphosphate hydrolases"/>
    <property type="match status" value="1"/>
</dbReference>
<dbReference type="FunFam" id="1.20.120.1080:FF:000037">
    <property type="entry name" value="ATP-dependent RNA helicase DHX33"/>
    <property type="match status" value="1"/>
</dbReference>
<dbReference type="InterPro" id="IPR007502">
    <property type="entry name" value="Helicase-assoc_dom"/>
</dbReference>
<dbReference type="Pfam" id="PF21010">
    <property type="entry name" value="HA2_C"/>
    <property type="match status" value="1"/>
</dbReference>
<evidence type="ECO:0000256" key="5">
    <source>
        <dbReference type="ARBA" id="ARBA00022806"/>
    </source>
</evidence>
<evidence type="ECO:0000259" key="9">
    <source>
        <dbReference type="PROSITE" id="PS51194"/>
    </source>
</evidence>
<feature type="domain" description="Helicase C-terminal" evidence="9">
    <location>
        <begin position="197"/>
        <end position="377"/>
    </location>
</feature>
<dbReference type="GeneTree" id="ENSGT00940000156747"/>
<dbReference type="Pfam" id="PF00271">
    <property type="entry name" value="Helicase_C"/>
    <property type="match status" value="1"/>
</dbReference>
<sequence>MPHNPDHPPAKKFKPGSPFFRLDKKPGMLLPRKENVSVPIDVQRKNLPIYQAKSQLINQLRQLHNAVLIGETGSGKTTQIPQYLYEAGIARQGIVAVTQPRRVAAISLATRVAEEKRTQLGKLVGYTVRFEDVTSSETKLKFMTDGMLLREAIGDPLLLRYTVVVLDEAHERTVHTDVLFGVVKAAQRKRREQNKVPLKAALVSVFQIHQEAPASHDILVFMTGQEEIEALARTCRDIAKHLPDSCGPMTVIPLYASLPPAQQLRVFQPAPKGCRKVILSTNIAETSITISGIKYVIDTGMVKAKRFNPESGLEVLAVQRVSKAQAWQRAGRAGREDSGSVYRLYTEDEFDNLIPMTVPEIQRCNLASVMLQLLALGIPDVMNFDFMSKPSPEAMRSAVEQLDLLGAVGRKGEQVTLTPLGKKMASFPLEPRYAKTILLSPDFQCSEEVLTIVSLLSVDSVLYNPPARREECLAARKKFTTSEGDHLTLLNIYRAFKKVNANKEWCRENFVNSRNMSMVGEVRAQLREICLKLSMKLESCGSDTGSVRRCLAHGLFVNAAELQPDGSYTALDTHQPVAIHPSSVLFQAKPAYVVFNELLHTSKCYMRDLCLVDADWLVEAAPEYFRRKLRPTKS</sequence>
<dbReference type="Gene3D" id="1.20.120.1080">
    <property type="match status" value="1"/>
</dbReference>
<reference evidence="11" key="1">
    <citation type="journal article" date="2018" name="PLoS ONE">
        <title>Chinook salmon (Oncorhynchus tshawytscha) genome and transcriptome.</title>
        <authorList>
            <person name="Christensen K.A."/>
            <person name="Leong J.S."/>
            <person name="Sakhrani D."/>
            <person name="Biagi C.A."/>
            <person name="Minkley D.R."/>
            <person name="Withler R.E."/>
            <person name="Rondeau E.B."/>
            <person name="Koop B.F."/>
            <person name="Devlin R.H."/>
        </authorList>
    </citation>
    <scope>NUCLEOTIDE SEQUENCE [LARGE SCALE GENOMIC DNA]</scope>
</reference>
<dbReference type="GO" id="GO:0005730">
    <property type="term" value="C:nucleolus"/>
    <property type="evidence" value="ECO:0007669"/>
    <property type="project" value="TreeGrafter"/>
</dbReference>
<reference evidence="10" key="2">
    <citation type="submission" date="2025-08" db="UniProtKB">
        <authorList>
            <consortium name="Ensembl"/>
        </authorList>
    </citation>
    <scope>IDENTIFICATION</scope>
</reference>
<comment type="catalytic activity">
    <reaction evidence="7">
        <text>ATP + H2O = ADP + phosphate + H(+)</text>
        <dbReference type="Rhea" id="RHEA:13065"/>
        <dbReference type="ChEBI" id="CHEBI:15377"/>
        <dbReference type="ChEBI" id="CHEBI:15378"/>
        <dbReference type="ChEBI" id="CHEBI:30616"/>
        <dbReference type="ChEBI" id="CHEBI:43474"/>
        <dbReference type="ChEBI" id="CHEBI:456216"/>
        <dbReference type="EC" id="3.6.4.13"/>
    </reaction>
</comment>
<gene>
    <name evidence="10" type="primary">DHX33</name>
</gene>
<keyword evidence="4" id="KW-0378">Hydrolase</keyword>
<dbReference type="Proteomes" id="UP000694402">
    <property type="component" value="Unassembled WGS sequence"/>
</dbReference>
<dbReference type="CDD" id="cd17978">
    <property type="entry name" value="DEXHc_DHX33"/>
    <property type="match status" value="1"/>
</dbReference>
<keyword evidence="5" id="KW-0347">Helicase</keyword>
<dbReference type="SMART" id="SM00490">
    <property type="entry name" value="HELICc"/>
    <property type="match status" value="1"/>
</dbReference>
<dbReference type="SMART" id="SM00847">
    <property type="entry name" value="HA2"/>
    <property type="match status" value="1"/>
</dbReference>
<reference evidence="10" key="3">
    <citation type="submission" date="2025-09" db="UniProtKB">
        <authorList>
            <consortium name="Ensembl"/>
        </authorList>
    </citation>
    <scope>IDENTIFICATION</scope>
</reference>
<dbReference type="AlphaFoldDB" id="A0AAZ3PH89"/>
<name>A0AAZ3PH89_ONCTS</name>
<evidence type="ECO:0000259" key="8">
    <source>
        <dbReference type="PROSITE" id="PS51192"/>
    </source>
</evidence>
<protein>
    <recommendedName>
        <fullName evidence="2">RNA helicase</fullName>
        <ecNumber evidence="2">3.6.4.13</ecNumber>
    </recommendedName>
</protein>
<dbReference type="InterPro" id="IPR014001">
    <property type="entry name" value="Helicase_ATP-bd"/>
</dbReference>
<keyword evidence="6" id="KW-0067">ATP-binding</keyword>
<dbReference type="InterPro" id="IPR001650">
    <property type="entry name" value="Helicase_C-like"/>
</dbReference>
<evidence type="ECO:0000256" key="1">
    <source>
        <dbReference type="ARBA" id="ARBA00008792"/>
    </source>
</evidence>
<organism evidence="10 11">
    <name type="scientific">Oncorhynchus tshawytscha</name>
    <name type="common">Chinook salmon</name>
    <name type="synonym">Salmo tshawytscha</name>
    <dbReference type="NCBI Taxonomy" id="74940"/>
    <lineage>
        <taxon>Eukaryota</taxon>
        <taxon>Metazoa</taxon>
        <taxon>Chordata</taxon>
        <taxon>Craniata</taxon>
        <taxon>Vertebrata</taxon>
        <taxon>Euteleostomi</taxon>
        <taxon>Actinopterygii</taxon>
        <taxon>Neopterygii</taxon>
        <taxon>Teleostei</taxon>
        <taxon>Protacanthopterygii</taxon>
        <taxon>Salmoniformes</taxon>
        <taxon>Salmonidae</taxon>
        <taxon>Salmoninae</taxon>
        <taxon>Oncorhynchus</taxon>
    </lineage>
</organism>
<evidence type="ECO:0000313" key="10">
    <source>
        <dbReference type="Ensembl" id="ENSOTSP00005115790.1"/>
    </source>
</evidence>
<evidence type="ECO:0000256" key="3">
    <source>
        <dbReference type="ARBA" id="ARBA00022741"/>
    </source>
</evidence>
<feature type="domain" description="Helicase ATP-binding" evidence="8">
    <location>
        <begin position="57"/>
        <end position="180"/>
    </location>
</feature>
<dbReference type="Pfam" id="PF04408">
    <property type="entry name" value="WHD_HA2"/>
    <property type="match status" value="1"/>
</dbReference>
<dbReference type="EC" id="3.6.4.13" evidence="2"/>
<dbReference type="InterPro" id="IPR048333">
    <property type="entry name" value="HA2_WH"/>
</dbReference>